<dbReference type="RefSeq" id="WP_256553157.1">
    <property type="nucleotide sequence ID" value="NZ_CP101806.1"/>
</dbReference>
<evidence type="ECO:0000259" key="2">
    <source>
        <dbReference type="Pfam" id="PF00496"/>
    </source>
</evidence>
<proteinExistence type="predicted"/>
<gene>
    <name evidence="3" type="ORF">NPA07_04480</name>
</gene>
<dbReference type="PIRSF" id="PIRSF028335">
    <property type="entry name" value="ABC_oligopep_OppA_prd"/>
    <property type="match status" value="1"/>
</dbReference>
<organism evidence="3 4">
    <name type="scientific">Mycoplasmopsis caviae</name>
    <dbReference type="NCBI Taxonomy" id="55603"/>
    <lineage>
        <taxon>Bacteria</taxon>
        <taxon>Bacillati</taxon>
        <taxon>Mycoplasmatota</taxon>
        <taxon>Mycoplasmoidales</taxon>
        <taxon>Metamycoplasmataceae</taxon>
        <taxon>Mycoplasmopsis</taxon>
    </lineage>
</organism>
<evidence type="ECO:0000313" key="4">
    <source>
        <dbReference type="Proteomes" id="UP001058569"/>
    </source>
</evidence>
<dbReference type="EMBL" id="CP101806">
    <property type="protein sequence ID" value="UUD35034.1"/>
    <property type="molecule type" value="Genomic_DNA"/>
</dbReference>
<keyword evidence="4" id="KW-1185">Reference proteome</keyword>
<feature type="domain" description="Solute-binding protein family 5" evidence="2">
    <location>
        <begin position="409"/>
        <end position="766"/>
    </location>
</feature>
<feature type="signal peptide" evidence="1">
    <location>
        <begin position="1"/>
        <end position="22"/>
    </location>
</feature>
<keyword evidence="1" id="KW-0732">Signal</keyword>
<dbReference type="Gene3D" id="3.40.190.10">
    <property type="entry name" value="Periplasmic binding protein-like II"/>
    <property type="match status" value="1"/>
</dbReference>
<dbReference type="Proteomes" id="UP001058569">
    <property type="component" value="Chromosome"/>
</dbReference>
<accession>A0ABY5IY40</accession>
<name>A0ABY5IY40_9BACT</name>
<dbReference type="SUPFAM" id="SSF53850">
    <property type="entry name" value="Periplasmic binding protein-like II"/>
    <property type="match status" value="1"/>
</dbReference>
<dbReference type="InterPro" id="IPR016880">
    <property type="entry name" value="ABC_oligopep_solut-bd_myco_prd"/>
</dbReference>
<dbReference type="Gene3D" id="3.10.105.10">
    <property type="entry name" value="Dipeptide-binding Protein, Domain 3"/>
    <property type="match status" value="1"/>
</dbReference>
<dbReference type="Pfam" id="PF00496">
    <property type="entry name" value="SBP_bac_5"/>
    <property type="match status" value="1"/>
</dbReference>
<protein>
    <submittedName>
        <fullName evidence="3">ABC transporter substrate-binding protein</fullName>
    </submittedName>
</protein>
<dbReference type="InterPro" id="IPR000914">
    <property type="entry name" value="SBP_5_dom"/>
</dbReference>
<sequence length="942" mass="107949">MKKNKIILSLASISTIGITSFATISCSSGCNTKNKKVDYNLGLVTEPINSLNYLKFNSVSKVLPSIVESPLKSGPNDSLKRILNLPEIPMGIYGNDDKSNSMDDYLKNNEVPKQSSGRYYPLDQFGSAPGTISSDKSEYQPVSVVMTKNNKILSLHLTLNRGESKWSNGDLVTADDYIDAMHYILDINTGSQKQTSVLQRKFRASSNFIDAQQEYIKKHKKAYTNPFAYPELIKQNGQWVYDVLNPNYKPWASQLENDADKEEVEKIKKEALNLGLYSGRMYWNYDNATILAAIPYSPDFNANDEITTVMLPNPEYSLNKHSAEELKTIPQRIATKIRKYLYFDPRQEYSDTLFKSLVKDARKLKDRLSDDISTDTDINEYNMAVNKLYGNNNTLDNDFVNTLDSRKYMKNRVLALDEYSLRVEYDSNEPTSLNNAYTDIQSNLIPVNRRFVESIGGITEFGLDNSKFLTNGPFYIKDIVLGPQGYMKLVKNNTYYSSAKTISNSIKIFFSSDPNINSAMYDDGYIAATKIPAVQQINYWTNRTYRPFMKKSSGFGTIALAFNLDKETNANSFINDQDLRNALYFAINRNEMLNIVGWNSSFPVITWTAFGQGSSSFGDAIEIGFDHDFMRTKVSDKQFPIQNYNHVDHLAKQYNNEHVDRTDKGYDLEVARSYMKRFKDKHPNLKNVTLKYISNSTDEQQNAGIALKDFVKKAFDGFVSIDVQGLPENVYEDFRTTGKYDLIYRNFDTFGSDSYSYVKVFFKPDEIDKANQKTTGFRNNPAGSWTYQAYFEDLGYIWDKNTQQLSSTKPDLVKQTIDRLNLEEKHWNKIVELVFRKTYVDEANEKHESISKFTERYLRFFSNQFSESEKTEGWTEQSAFGIITALEKIVRDAAPVVPLMEVDTYWEISRVNGTENLFTYSLQYAYDVARPPRATLPTNIKS</sequence>
<dbReference type="PROSITE" id="PS51257">
    <property type="entry name" value="PROKAR_LIPOPROTEIN"/>
    <property type="match status" value="1"/>
</dbReference>
<reference evidence="3" key="1">
    <citation type="submission" date="2022-07" db="EMBL/GenBank/DDBJ databases">
        <title>Complete genome of Mycoplasma caviae type strain G122.</title>
        <authorList>
            <person name="Spergser J."/>
        </authorList>
    </citation>
    <scope>NUCLEOTIDE SEQUENCE</scope>
    <source>
        <strain evidence="3">G122</strain>
    </source>
</reference>
<evidence type="ECO:0000256" key="1">
    <source>
        <dbReference type="SAM" id="SignalP"/>
    </source>
</evidence>
<evidence type="ECO:0000313" key="3">
    <source>
        <dbReference type="EMBL" id="UUD35034.1"/>
    </source>
</evidence>
<feature type="chain" id="PRO_5046761456" evidence="1">
    <location>
        <begin position="23"/>
        <end position="942"/>
    </location>
</feature>